<evidence type="ECO:0000313" key="4">
    <source>
        <dbReference type="EMBL" id="BAN48194.1"/>
    </source>
</evidence>
<gene>
    <name evidence="4" type="ORF">PCA10_24620</name>
</gene>
<dbReference type="EMBL" id="AP013068">
    <property type="protein sequence ID" value="BAN48194.1"/>
    <property type="molecule type" value="Genomic_DNA"/>
</dbReference>
<dbReference type="PROSITE" id="PS51186">
    <property type="entry name" value="GNAT"/>
    <property type="match status" value="1"/>
</dbReference>
<dbReference type="OrthoDB" id="7356080at2"/>
<dbReference type="InterPro" id="IPR050832">
    <property type="entry name" value="Bact_Acetyltransf"/>
</dbReference>
<dbReference type="KEGG" id="pre:PCA10_24620"/>
<keyword evidence="1" id="KW-0808">Transferase</keyword>
<dbReference type="PANTHER" id="PTHR43877:SF2">
    <property type="entry name" value="AMINOALKYLPHOSPHONATE N-ACETYLTRANSFERASE-RELATED"/>
    <property type="match status" value="1"/>
</dbReference>
<dbReference type="PANTHER" id="PTHR43877">
    <property type="entry name" value="AMINOALKYLPHOSPHONATE N-ACETYLTRANSFERASE-RELATED-RELATED"/>
    <property type="match status" value="1"/>
</dbReference>
<dbReference type="InterPro" id="IPR016181">
    <property type="entry name" value="Acyl_CoA_acyltransferase"/>
</dbReference>
<dbReference type="GO" id="GO:0016747">
    <property type="term" value="F:acyltransferase activity, transferring groups other than amino-acyl groups"/>
    <property type="evidence" value="ECO:0007669"/>
    <property type="project" value="InterPro"/>
</dbReference>
<dbReference type="SUPFAM" id="SSF55729">
    <property type="entry name" value="Acyl-CoA N-acyltransferases (Nat)"/>
    <property type="match status" value="1"/>
</dbReference>
<organism evidence="4 5">
    <name type="scientific">Metapseudomonas resinovorans NBRC 106553</name>
    <dbReference type="NCBI Taxonomy" id="1245471"/>
    <lineage>
        <taxon>Bacteria</taxon>
        <taxon>Pseudomonadati</taxon>
        <taxon>Pseudomonadota</taxon>
        <taxon>Gammaproteobacteria</taxon>
        <taxon>Pseudomonadales</taxon>
        <taxon>Pseudomonadaceae</taxon>
        <taxon>Metapseudomonas</taxon>
    </lineage>
</organism>
<dbReference type="Pfam" id="PF00583">
    <property type="entry name" value="Acetyltransf_1"/>
    <property type="match status" value="1"/>
</dbReference>
<protein>
    <recommendedName>
        <fullName evidence="3">N-acetyltransferase domain-containing protein</fullName>
    </recommendedName>
</protein>
<reference evidence="4 5" key="1">
    <citation type="journal article" date="2013" name="Genome Announc.">
        <title>Complete Genome Sequence of the Carbazole Degrader Pseudomonas resinovorans Strain CA10 (NBRC 106553).</title>
        <authorList>
            <person name="Shintani M."/>
            <person name="Hosoyama A."/>
            <person name="Ohji S."/>
            <person name="Tsuchikane K."/>
            <person name="Takarada H."/>
            <person name="Yamazoe A."/>
            <person name="Fujita N."/>
            <person name="Nojiri H."/>
        </authorList>
    </citation>
    <scope>NUCLEOTIDE SEQUENCE [LARGE SCALE GENOMIC DNA]</scope>
    <source>
        <strain evidence="4 5">NBRC 106553</strain>
    </source>
</reference>
<dbReference type="CDD" id="cd04301">
    <property type="entry name" value="NAT_SF"/>
    <property type="match status" value="1"/>
</dbReference>
<dbReference type="RefSeq" id="WP_016492389.1">
    <property type="nucleotide sequence ID" value="NC_021499.1"/>
</dbReference>
<keyword evidence="2" id="KW-0012">Acyltransferase</keyword>
<dbReference type="Proteomes" id="UP000015503">
    <property type="component" value="Chromosome"/>
</dbReference>
<name>S6BGH6_METRE</name>
<dbReference type="Gene3D" id="3.40.630.30">
    <property type="match status" value="1"/>
</dbReference>
<feature type="domain" description="N-acetyltransferase" evidence="3">
    <location>
        <begin position="2"/>
        <end position="155"/>
    </location>
</feature>
<dbReference type="HOGENOM" id="CLU_087351_4_1_6"/>
<dbReference type="STRING" id="1245471.PCA10_24620"/>
<dbReference type="InterPro" id="IPR000182">
    <property type="entry name" value="GNAT_dom"/>
</dbReference>
<evidence type="ECO:0000259" key="3">
    <source>
        <dbReference type="PROSITE" id="PS51186"/>
    </source>
</evidence>
<keyword evidence="5" id="KW-1185">Reference proteome</keyword>
<sequence>MLEIRRAWRCDAQAAYDIRLQAIRHQCGTAYSAEQVRAWTAVPLSNWYRDLVESHFYLACIKGRPIATGMIDLEKGEIGALFVLPEFMKRGVGKNMIAHLEDLARAAGLTDVHLEATLNAVDFYQRCGFTGDVESTYQSPSGLQLACIPMRKSLVGTFDCW</sequence>
<evidence type="ECO:0000256" key="1">
    <source>
        <dbReference type="ARBA" id="ARBA00022679"/>
    </source>
</evidence>
<proteinExistence type="predicted"/>
<evidence type="ECO:0000313" key="5">
    <source>
        <dbReference type="Proteomes" id="UP000015503"/>
    </source>
</evidence>
<dbReference type="AlphaFoldDB" id="S6BGH6"/>
<accession>S6BGH6</accession>
<dbReference type="eggNOG" id="COG0456">
    <property type="taxonomic scope" value="Bacteria"/>
</dbReference>
<evidence type="ECO:0000256" key="2">
    <source>
        <dbReference type="ARBA" id="ARBA00023315"/>
    </source>
</evidence>